<gene>
    <name evidence="2" type="ORF">DW703_16430</name>
</gene>
<dbReference type="CDD" id="cd00161">
    <property type="entry name" value="beta-trefoil_Ricin-like"/>
    <property type="match status" value="3"/>
</dbReference>
<dbReference type="InterPro" id="IPR007921">
    <property type="entry name" value="CHAP_dom"/>
</dbReference>
<comment type="caution">
    <text evidence="2">The sequence shown here is derived from an EMBL/GenBank/DDBJ whole genome shotgun (WGS) entry which is preliminary data.</text>
</comment>
<dbReference type="PROSITE" id="PS50231">
    <property type="entry name" value="RICIN_B_LECTIN"/>
    <property type="match status" value="2"/>
</dbReference>
<dbReference type="EMBL" id="QSKY01000045">
    <property type="protein sequence ID" value="RHE98757.1"/>
    <property type="molecule type" value="Genomic_DNA"/>
</dbReference>
<feature type="domain" description="Ricin B lectin" evidence="1">
    <location>
        <begin position="423"/>
        <end position="554"/>
    </location>
</feature>
<evidence type="ECO:0000313" key="3">
    <source>
        <dbReference type="Proteomes" id="UP000283501"/>
    </source>
</evidence>
<proteinExistence type="predicted"/>
<feature type="domain" description="Ricin B lectin" evidence="1">
    <location>
        <begin position="567"/>
        <end position="700"/>
    </location>
</feature>
<feature type="domain" description="Ricin B lectin" evidence="1">
    <location>
        <begin position="260"/>
        <end position="409"/>
    </location>
</feature>
<dbReference type="Gene3D" id="2.80.10.50">
    <property type="match status" value="5"/>
</dbReference>
<reference evidence="2 3" key="1">
    <citation type="submission" date="2018-08" db="EMBL/GenBank/DDBJ databases">
        <title>A genome reference for cultivated species of the human gut microbiota.</title>
        <authorList>
            <person name="Zou Y."/>
            <person name="Xue W."/>
            <person name="Luo G."/>
        </authorList>
    </citation>
    <scope>NUCLEOTIDE SEQUENCE [LARGE SCALE GENOMIC DNA]</scope>
    <source>
        <strain evidence="2 3">AM26-2LB</strain>
    </source>
</reference>
<evidence type="ECO:0000313" key="2">
    <source>
        <dbReference type="EMBL" id="RHE98757.1"/>
    </source>
</evidence>
<evidence type="ECO:0000259" key="1">
    <source>
        <dbReference type="SMART" id="SM00458"/>
    </source>
</evidence>
<dbReference type="InterPro" id="IPR000772">
    <property type="entry name" value="Ricin_B_lectin"/>
</dbReference>
<sequence>MKRIFSVLMSIVIVLSCVVFIMPPNIVLAANNADDIVSIARGELGSTNYSKYYGGNKGAWCADFVSWCAQQAGVDSIAKSSSCYNMYIGMKNNGCQEVSSPQKGDIVFFYCTKCSSTAGKWCHVGIMEDSKYSIEGNRWSNGVSKVERGNSYSHNGDLGYKHRDGIVRKYLRPKYSVPNPPTYSNFWIDGNFYDLSETITFNVTASGADRFAIGIDKIGGARVVTEGCGSTYSISANRLGTGNYSAYMSVANSAGYVDTYRVGFIVAEKNKYLDIGNNLIANIIKVDSWSHVVNKNSNACIGNEVGNANEYWFFQRQDDGSYTIRSMEDGKYLDVSEAGNRDGLNVYCYDYTGADNQRWFIKQGTNGLILVPKCAINSCLDISNGGSAVDTNAQLWTQAGVAAQEFSIYNHPEVPDFIRCGDNFIANIIKVDTWSSMVNNNSNAEIGKEEGNANEYYEFTRQSDGAYIIKSLEDGKYLDVSDGGNKNGQNVGFSDYTGENNQRWYIKNGSSGKILIPKNATGSCLDISNNGSAVGTNAQIWAQAGVAAQEFSIYTQSKIPNFINFGDDFYANIIKASTWSTLVNKNPNLEVGGEGEAEGSDIWHFRRMKDGTYTIQSLFDGKYLDVEKFSDQKGANVYCYDYTGDSNQRWYLTLGKNGKVLIPKNATGLCLDVSNDGSDAGTNAQLWEPNGTTAQEFNVYKEDTIKLGTANVTLSNNNYIYDGKEKKPDVTVKYGYATLQQGTDYTVEYSNNVKAGTATVTIKGTGIYSGTVSKNFEIKEALYTVYGYQVAIKGNFDLKYYIDLSKEAANDTDAYIEFKVGDRIQKVKQRETSNGHYVYTCEVPVAQIGDKVTATLHYKDKSYALTQYSVKDYLNTIVQNKDKKEEYGKAADIASAILNYGARAQIYFGYKTDSLVNSALPDAEIKKVDSILAQDIKNAITNKESGNLENNDFKYYGASLVCKSDTGMKLYFENKNSLSLKEIDKKYDISVKDCKKQISKSINGNMICITINDLNATELDDNFVVQITNKQNSSQSMSVSTSPYIYIKKSMDSGNAKLINLSKAMYWYNQKAMEYSMMENR</sequence>
<organism evidence="2 3">
    <name type="scientific">Agathobacter rectalis</name>
    <dbReference type="NCBI Taxonomy" id="39491"/>
    <lineage>
        <taxon>Bacteria</taxon>
        <taxon>Bacillati</taxon>
        <taxon>Bacillota</taxon>
        <taxon>Clostridia</taxon>
        <taxon>Lachnospirales</taxon>
        <taxon>Lachnospiraceae</taxon>
        <taxon>Agathobacter</taxon>
    </lineage>
</organism>
<dbReference type="Pfam" id="PF14200">
    <property type="entry name" value="RicinB_lectin_2"/>
    <property type="match status" value="3"/>
</dbReference>
<dbReference type="Pfam" id="PF05257">
    <property type="entry name" value="CHAP"/>
    <property type="match status" value="1"/>
</dbReference>
<dbReference type="SUPFAM" id="SSF54001">
    <property type="entry name" value="Cysteine proteinases"/>
    <property type="match status" value="1"/>
</dbReference>
<dbReference type="Gene3D" id="3.90.1720.10">
    <property type="entry name" value="endopeptidase domain like (from Nostoc punctiforme)"/>
    <property type="match status" value="1"/>
</dbReference>
<name>A0A414LVQ7_9FIRM</name>
<dbReference type="PROSITE" id="PS51257">
    <property type="entry name" value="PROKAR_LIPOPROTEIN"/>
    <property type="match status" value="1"/>
</dbReference>
<dbReference type="AlphaFoldDB" id="A0A414LVQ7"/>
<protein>
    <recommendedName>
        <fullName evidence="1">Ricin B lectin domain-containing protein</fullName>
    </recommendedName>
</protein>
<dbReference type="RefSeq" id="WP_118142248.1">
    <property type="nucleotide sequence ID" value="NZ_JADNBN010000018.1"/>
</dbReference>
<dbReference type="InterPro" id="IPR038765">
    <property type="entry name" value="Papain-like_cys_pep_sf"/>
</dbReference>
<dbReference type="InterPro" id="IPR035992">
    <property type="entry name" value="Ricin_B-like_lectins"/>
</dbReference>
<dbReference type="SMART" id="SM00458">
    <property type="entry name" value="RICIN"/>
    <property type="match status" value="3"/>
</dbReference>
<dbReference type="Proteomes" id="UP000283501">
    <property type="component" value="Unassembled WGS sequence"/>
</dbReference>
<dbReference type="SUPFAM" id="SSF50370">
    <property type="entry name" value="Ricin B-like lectins"/>
    <property type="match status" value="3"/>
</dbReference>
<accession>A0A414LVQ7</accession>